<comment type="caution">
    <text evidence="1">The sequence shown here is derived from an EMBL/GenBank/DDBJ whole genome shotgun (WGS) entry which is preliminary data.</text>
</comment>
<evidence type="ECO:0000313" key="2">
    <source>
        <dbReference type="Proteomes" id="UP000057737"/>
    </source>
</evidence>
<dbReference type="AlphaFoldDB" id="A0A109K380"/>
<accession>A0A109K380</accession>
<gene>
    <name evidence="1" type="ORF">AS156_02735</name>
</gene>
<dbReference type="Proteomes" id="UP000057737">
    <property type="component" value="Unassembled WGS sequence"/>
</dbReference>
<organism evidence="1 2">
    <name type="scientific">Bradyrhizobium macuxiense</name>
    <dbReference type="NCBI Taxonomy" id="1755647"/>
    <lineage>
        <taxon>Bacteria</taxon>
        <taxon>Pseudomonadati</taxon>
        <taxon>Pseudomonadota</taxon>
        <taxon>Alphaproteobacteria</taxon>
        <taxon>Hyphomicrobiales</taxon>
        <taxon>Nitrobacteraceae</taxon>
        <taxon>Bradyrhizobium</taxon>
    </lineage>
</organism>
<protein>
    <submittedName>
        <fullName evidence="1">Uncharacterized protein</fullName>
    </submittedName>
</protein>
<evidence type="ECO:0000313" key="1">
    <source>
        <dbReference type="EMBL" id="KWV59890.1"/>
    </source>
</evidence>
<sequence>MADKPEFVDMISEATRQKRRRTGPRIIDPLPEVKETSRLSHWPPERWTQWRMENLTPWKLKSWKTKDWD</sequence>
<reference evidence="1 2" key="1">
    <citation type="submission" date="2015-11" db="EMBL/GenBank/DDBJ databases">
        <title>Draft Genome Sequence of the Strain BR 10303 (Bradyrhizobium sp.) isolated from nodules of Centrolobium paraense.</title>
        <authorList>
            <person name="Zelli J.E."/>
            <person name="Simoes-Araujo J.L."/>
            <person name="Barauna A.C."/>
            <person name="Silva K."/>
        </authorList>
    </citation>
    <scope>NUCLEOTIDE SEQUENCE [LARGE SCALE GENOMIC DNA]</scope>
    <source>
        <strain evidence="1 2">BR 10303</strain>
    </source>
</reference>
<dbReference type="RefSeq" id="WP_066501140.1">
    <property type="nucleotide sequence ID" value="NZ_LNCU01000024.1"/>
</dbReference>
<name>A0A109K380_9BRAD</name>
<dbReference type="OrthoDB" id="8250689at2"/>
<proteinExistence type="predicted"/>
<dbReference type="EMBL" id="LNCU01000024">
    <property type="protein sequence ID" value="KWV59890.1"/>
    <property type="molecule type" value="Genomic_DNA"/>
</dbReference>
<keyword evidence="2" id="KW-1185">Reference proteome</keyword>